<accession>A0A6G6AB77</accession>
<dbReference type="InterPro" id="IPR031654">
    <property type="entry name" value="Capsid_N"/>
</dbReference>
<evidence type="ECO:0000313" key="6">
    <source>
        <dbReference type="EMBL" id="QID06084.1"/>
    </source>
</evidence>
<protein>
    <submittedName>
        <fullName evidence="6">Capsid protein 3</fullName>
    </submittedName>
</protein>
<evidence type="ECO:0000256" key="4">
    <source>
        <dbReference type="SAM" id="Coils"/>
    </source>
</evidence>
<evidence type="ECO:0000256" key="1">
    <source>
        <dbReference type="ARBA" id="ARBA00004328"/>
    </source>
</evidence>
<keyword evidence="3" id="KW-0946">Virion</keyword>
<sequence length="2239" mass="266306">MGGGILQLVANSDAPQNIYLNTQPQISFFKKVYRRHTQFAREMIPIYFKTCVDFGKSASLDLPSHGDLVHRMFLAFEIPEIRAKFFNTKNKDIINFLMNNNIYDNLFYNEIIKYINEVMNNNIYDNLFYNEIIKYINEDFIEYDKILDLIELTSKQYHDDEEEIINVLEDLKNNNPKINTKNILLTNKSNNFNLETETYSNIYQNIYNKNDQSNVFIDKFELMDKFMNHKKFTHSIYELVKLIYFIEKDYVDQVPIINGKDLPEIILNCNIFKNIFTNKEIQTIFNAKYTNNYIQKPDLYHVINQLQGEYQNIDDKISDLSFIKKKLDTNNNEYSDFGSEFYHTLNNYNIIKNLLNTLSKTVPIIVFKPIDYNSINKQRYSTLIDPNFKSKFFYNLNTPAKYSMDPNIFKPINLQNINDFIYPNDISNPYLYYVNEQAENMYNTIQSNCDILFKIYNDLFTSKNKLMFNNTPPISNIYNYLINTSEENQVVNINIWYFYFFKYLDLLNENVISNYLRNETHKISENGQKIIEYLIVLLKINLDYYMHEISYLLNDLYSSSPSTNISEKITDYVPIINEDQNTTIISIIFHRNIVPTILEIFQFIYYFISTISLKEISERLDVCLESVSIDELSYIRNMIKLLYYNIYKYFMDKHDFCNFETSAKFSTDEYDESDNKIIGNYVEYFLTGIKINNNILNKQSNLSKVISQMEFYFILEMINMRQQQKFYYNTLSNFKILNEKAGSTICNILNLVNESIKKNNIIDLEKIKSQKDSTRKYYDTIFSNTEQDKIYYSTFNTARYSGESYIDTPYKSRFFGNVPKKISDLPLKDPIPLPSTNPYGVNQNYYDHDQTIDDYSMILNPELNFNTSIPVNFNEGIINNFFDNQNEFQLYEIDFFRLRHDIIEDRGNYGLNNIYVSEYDFNLLKLLKLCERFLTGNYNNNIYFWLFETIKFIVKNINPDDHPHNWNTNVINILNDFLIYIYHKINNITSEKNFNIDDVKTLLLFLSENIKSNILQIDDLCRNNQYIENHIFTTNNNNTILENLAIMKNNFLAQYYIFLSEDKLLNNLVTNIATNEKYSFMGLLPAIYQIMGIDDYNNIQARTSIYLYPDKYSNKIIDTKKHQKNLSDLEKKIIDYYENFLIKDSVNLLTDKDIFNIINTTFTSCISFYRYLIENNIYDLVLEELKKYQLLMLQKLSIYNDFVNYFNNNGNKYLDENNIKDLIIILGDKESNDNLINYFKEIFIPKYNNYLLNDQRIEKTILINMELNRWIEAYLIQKFLSNIPFTRFKDIITSHFTSHKILRVHPELVNLINFIGNEYLSYLYFFLQFNKKNNIYPHEIINPLVNINKYTIKSKINTNMFTTADFILNLLDYIFEDTLTNHQRYPINRNNSQKITDEINQAITTKKIDKNINNNEKILNIIEALKTDIQQIAIEKYIQELSQDSISIDLENINNKTNANNILLETCKKIIVIINEYKNNLSDLKNKISTILYRNKQAKTAWIRKLAHYLVEEVNMKCGDQLLDCHISDWFEVYNDISQSENHKNAYMKMIGHCKNLIEFNDSPKKSCTIVLPLIFYFNKKISSSLPLNASINVKYQLNLRLRNLDDVIYKEEFSDFFDPNNINDTNVFKPRIKKSYLMCEYIYLGNEERKIFVTNRLQYLMDELQYNVVNTNDIKLVPIYKVGTKTKNYFVIENGVKTKKEKFIDYVYLPENEINLDDVKNKLIPRQNVEIKSYVTKSGIHYTKAIENKNNYIHLNRITIKNHFENPTKLITVLIKPNVHIDPEYRKNDLNYFYGERQWDNFGVNSYYDLSKIHEQKLQHYSTMHAKIKDLDDPTFGFIYIINDLLQDYINIENSKFTSKYEKWINNNKEYFLQTLQKIKEKYMNYHGEIIYNTNIIKLKENLLSLNIDYPIYDYDSLIELIKCIYFDIGEKIPTDNIILEAFKNTYKNFDWDNIYVDKIIFRNSMLELLKYQITNDKNIDFEKLINFTYNQYNEYQVNLLLIELQDILDLNDFNYNMVNIINTIYDIYSLRNNNEDDILNILEMIHKKINNLNEYEITQLNNLVIKYEVFKDVIYQISNPDLLINYSEIIPQHIINIIAYKMTQKLNDMIDNYKIDMIDYKNYLIENPKINPLTSGFMSFNGFEIMPKNSDSTMWSEMTSYQYFNHSSSCGINSRSLSIYPLKEIISGSANLSRIDDFSSTYYLNTNIDNNNPAKVITMTLGINLNNYISGMCGKAW</sequence>
<proteinExistence type="predicted"/>
<dbReference type="Pfam" id="PF16903">
    <property type="entry name" value="Capsid_N"/>
    <property type="match status" value="2"/>
</dbReference>
<dbReference type="SUPFAM" id="SSF49749">
    <property type="entry name" value="Group II dsDNA viruses VP"/>
    <property type="match status" value="3"/>
</dbReference>
<dbReference type="GO" id="GO:0019028">
    <property type="term" value="C:viral capsid"/>
    <property type="evidence" value="ECO:0007669"/>
    <property type="project" value="UniProtKB-KW"/>
</dbReference>
<name>A0A6G6AB77_9VIRU</name>
<comment type="subcellular location">
    <subcellularLocation>
        <location evidence="1">Virion</location>
    </subcellularLocation>
</comment>
<evidence type="ECO:0000256" key="3">
    <source>
        <dbReference type="ARBA" id="ARBA00022844"/>
    </source>
</evidence>
<evidence type="ECO:0000259" key="5">
    <source>
        <dbReference type="Pfam" id="PF16903"/>
    </source>
</evidence>
<evidence type="ECO:0000256" key="2">
    <source>
        <dbReference type="ARBA" id="ARBA00022561"/>
    </source>
</evidence>
<organism evidence="6">
    <name type="scientific">Borely moumouvirus</name>
    <dbReference type="NCBI Taxonomy" id="2712067"/>
    <lineage>
        <taxon>Viruses</taxon>
        <taxon>Varidnaviria</taxon>
        <taxon>Bamfordvirae</taxon>
        <taxon>Nucleocytoviricota</taxon>
        <taxon>Megaviricetes</taxon>
        <taxon>Imitervirales</taxon>
        <taxon>Mimiviridae</taxon>
        <taxon>Megamimivirinae</taxon>
        <taxon>Moumouvirus</taxon>
    </lineage>
</organism>
<dbReference type="Gene3D" id="2.70.9.10">
    <property type="entry name" value="Adenovirus Type 2 Hexon, domain 4"/>
    <property type="match status" value="2"/>
</dbReference>
<dbReference type="EMBL" id="MN175499">
    <property type="protein sequence ID" value="QID06084.1"/>
    <property type="molecule type" value="Genomic_DNA"/>
</dbReference>
<dbReference type="InterPro" id="IPR016112">
    <property type="entry name" value="VP_dsDNA_II"/>
</dbReference>
<reference evidence="6" key="1">
    <citation type="submission" date="2019-07" db="EMBL/GenBank/DDBJ databases">
        <title>The discovery of a new lineage B mimivirus raises questions about particles surface fibrils.</title>
        <authorList>
            <person name="Silva L.K.S."/>
            <person name="Rodrigues R.A.L."/>
            <person name="Andrade A.C.S.P."/>
            <person name="Hikida H."/>
            <person name="Andreani J."/>
            <person name="Levasseur A."/>
            <person name="La Scola B."/>
            <person name="Abrahao J.S."/>
        </authorList>
    </citation>
    <scope>NUCLEOTIDE SEQUENCE</scope>
    <source>
        <strain evidence="6">B60</strain>
    </source>
</reference>
<feature type="domain" description="Major capsid protein N-terminal" evidence="5">
    <location>
        <begin position="1498"/>
        <end position="1645"/>
    </location>
</feature>
<keyword evidence="2" id="KW-0167">Capsid protein</keyword>
<feature type="coiled-coil region" evidence="4">
    <location>
        <begin position="1467"/>
        <end position="1494"/>
    </location>
</feature>
<feature type="domain" description="Major capsid protein N-terminal" evidence="5">
    <location>
        <begin position="27"/>
        <end position="153"/>
    </location>
</feature>
<keyword evidence="4" id="KW-0175">Coiled coil</keyword>